<dbReference type="InterPro" id="IPR029052">
    <property type="entry name" value="Metallo-depent_PP-like"/>
</dbReference>
<dbReference type="InterPro" id="IPR013320">
    <property type="entry name" value="ConA-like_dom_sf"/>
</dbReference>
<dbReference type="SUPFAM" id="SSF51120">
    <property type="entry name" value="beta-Roll"/>
    <property type="match status" value="1"/>
</dbReference>
<sequence>MMMDFLLRQNAASIFDLGDLYPGATGFEITTSDAGSATATIQDGVLTIEPGALGHADLTLTFKDAEGNSVTDSFRAIVAGPNAYSFIAVPDTQSYTSTTDPEIRAMFAEMIQHIAAHKDALNIAHVLQVGDVTDNNYDHQWQIAKDAWSHMDGVIDYTLAVGNHDQGDGGHAQDFTSKIDDYFTPEQLGVDGTYDGYDQPSLRNSYNTFTSPDGQDWLILSLEFGAPDDVLRWAGEVIEGHLDHRVILNTHSWNGGDKRVDPTTEALTGENGGWGYGIRDDVRNVNDGEDMYRELASKYPNISFTFNGHNFLDGAETVVSQTAGGNTLYQIFVNYQNGIADEITGGGDASLGGRAGNGAFRIVVVDPDNDRITTHTKFSGLDKFFDRVDHQETFENAGIGAPKEIAIAKAGADLVLAADADGLADVTLDASGTILPDDGRALTYRWYDAQGLLLAEGDKPGLSVELGQGTNRLVLEVSDDRGNVSRDEKTVIVEGPRHLLTETFDDGKAQGWTTPDAARPPFRIGTDTGFQKPAVNDGETISLNLSFDSSFRPYDKMTGDVMLSYDGGATWSVLKSVTTANTGGNSSLDHVNERVSIDFEAPVSAESVSFGFRLGGADNDWWWAIDDVEVSVDTPEGRKLLLSESFDGLTDKLQPAADENIPADRLGWTHETPEGWDRENAEGMAPGTTEWSGWSFATPEFWTSADRQERDHFKLGDGVIAIADADEWDDYNGGAQGRADSFDSRLKTPAIDLRPYGGGQPAAEPASVARIAALQPDQGILVKPDATGQILDYTLVLDILADRPAKGWAGLFQTDVTNTTDADLYLQDDGGLGTLGVYGGEFKFGQWNRVTISVTVEDGAHVMRKYIDGTLVGTQTVDGNVADGSRWTIDADKGFLLFADRDNYTSEMFVNAVAFTPERLSDADIAAMGGVDADGPLAGSATQGAFQMNFDGALDRLDFGKAAIGTLAPADNPGSFLLKGSIFGNPDGEGEGALYAQTNGGNELLVYQGNPDADWTDYVFDMVVHPADNDTIGAVFYWQDEDNHYELAIDQQSFTRQLVRVQNGERTVLAQESGAYRHHADQDLRIAVGDNGIIVTLDDQLLFGGPVVDADPLSGGTVGILSRSMDRASFDEVSVNGQVLSARALGQTCAIDLDGDGREGIAVTAAATISPAAVASYEWLLGGKVVATGRDAVIAAGVGESQVTLRVTDVNGKVSQDRVDLEVTGRDKLLFADDFRSGSLDRYTIVDNGTNMPSDWRIVDGVLVQDSDIGSGQQGPGWGAWSKGGEGAYILRDGTYALIEGGRDWTDYAVEVDVTPSDDDALGVLVRYVDDQNYYKVELDDQAGLAQIIRVEDGYETVLARGWHNYAQDQTMRLRVEAEGDRLSVSVDGIEVFESLVADTAFAKGGVALYSYASTGLGFDNLAVVRLDDAPSMNIVMGTAGRDRLQGTDGADLLIGAGGNMDQLTGGAGADVFHFGFEALDGVRARTTITDYEVGVDRISLAEGVSVARIQQAGATVVAYLDDPQGQDDAIYIRGTGVTADSIVFFNDDPLVFA</sequence>
<protein>
    <submittedName>
        <fullName evidence="1">Uncharacterized protein</fullName>
    </submittedName>
</protein>
<dbReference type="Gene3D" id="3.60.21.10">
    <property type="match status" value="1"/>
</dbReference>
<organism evidence="1 2">
    <name type="scientific">Paracoccus haematequi</name>
    <dbReference type="NCBI Taxonomy" id="2491866"/>
    <lineage>
        <taxon>Bacteria</taxon>
        <taxon>Pseudomonadati</taxon>
        <taxon>Pseudomonadota</taxon>
        <taxon>Alphaproteobacteria</taxon>
        <taxon>Rhodobacterales</taxon>
        <taxon>Paracoccaceae</taxon>
        <taxon>Paracoccus</taxon>
    </lineage>
</organism>
<dbReference type="Gene3D" id="2.60.40.10">
    <property type="entry name" value="Immunoglobulins"/>
    <property type="match status" value="1"/>
</dbReference>
<proteinExistence type="predicted"/>
<dbReference type="SUPFAM" id="SSF56300">
    <property type="entry name" value="Metallo-dependent phosphatases"/>
    <property type="match status" value="1"/>
</dbReference>
<dbReference type="SUPFAM" id="SSF49899">
    <property type="entry name" value="Concanavalin A-like lectins/glucanases"/>
    <property type="match status" value="1"/>
</dbReference>
<dbReference type="Gene3D" id="2.60.120.560">
    <property type="entry name" value="Exo-inulinase, domain 1"/>
    <property type="match status" value="2"/>
</dbReference>
<dbReference type="Gene3D" id="2.150.10.10">
    <property type="entry name" value="Serralysin-like metalloprotease, C-terminal"/>
    <property type="match status" value="1"/>
</dbReference>
<accession>A0A3S4DBE3</accession>
<evidence type="ECO:0000313" key="1">
    <source>
        <dbReference type="EMBL" id="VDS08664.1"/>
    </source>
</evidence>
<dbReference type="InterPro" id="IPR051918">
    <property type="entry name" value="STPP_CPPED1"/>
</dbReference>
<dbReference type="PANTHER" id="PTHR43143">
    <property type="entry name" value="METALLOPHOSPHOESTERASE, CALCINEURIN SUPERFAMILY"/>
    <property type="match status" value="1"/>
</dbReference>
<dbReference type="InterPro" id="IPR011049">
    <property type="entry name" value="Serralysin-like_metalloprot_C"/>
</dbReference>
<name>A0A3S4DBE3_9RHOB</name>
<dbReference type="InterPro" id="IPR013783">
    <property type="entry name" value="Ig-like_fold"/>
</dbReference>
<evidence type="ECO:0000313" key="2">
    <source>
        <dbReference type="Proteomes" id="UP000270743"/>
    </source>
</evidence>
<gene>
    <name evidence="1" type="ORF">PARHAE_01848</name>
</gene>
<reference evidence="1 2" key="1">
    <citation type="submission" date="2018-12" db="EMBL/GenBank/DDBJ databases">
        <authorList>
            <person name="Criscuolo A."/>
        </authorList>
    </citation>
    <scope>NUCLEOTIDE SEQUENCE [LARGE SCALE GENOMIC DNA]</scope>
    <source>
        <strain evidence="1">ACIP1116241</strain>
    </source>
</reference>
<dbReference type="PANTHER" id="PTHR43143:SF5">
    <property type="entry name" value="SECRETED PROTEIN"/>
    <property type="match status" value="1"/>
</dbReference>
<dbReference type="EMBL" id="UZWE01000029">
    <property type="protein sequence ID" value="VDS08664.1"/>
    <property type="molecule type" value="Genomic_DNA"/>
</dbReference>
<dbReference type="OrthoDB" id="9773411at2"/>
<dbReference type="Gene3D" id="2.60.120.260">
    <property type="entry name" value="Galactose-binding domain-like"/>
    <property type="match status" value="1"/>
</dbReference>
<dbReference type="Proteomes" id="UP000270743">
    <property type="component" value="Unassembled WGS sequence"/>
</dbReference>
<keyword evidence="2" id="KW-1185">Reference proteome</keyword>